<feature type="non-terminal residue" evidence="2">
    <location>
        <position position="102"/>
    </location>
</feature>
<sequence length="102" mass="10643">TVSANPASQGAQPAPSTPHRTAWHDHGDDTPANNAPQKGFNTVAVETRRCRAPSSSVSGGRSAVNSLRKAASSAGSMLWDASTWISSRMLRCKSGGDSHLKV</sequence>
<evidence type="ECO:0000313" key="3">
    <source>
        <dbReference type="Proteomes" id="UP000648187"/>
    </source>
</evidence>
<evidence type="ECO:0000313" key="2">
    <source>
        <dbReference type="EMBL" id="KAF9411696.1"/>
    </source>
</evidence>
<keyword evidence="3" id="KW-1185">Reference proteome</keyword>
<dbReference type="AlphaFoldDB" id="A0A835L1Q1"/>
<evidence type="ECO:0000256" key="1">
    <source>
        <dbReference type="SAM" id="MobiDB-lite"/>
    </source>
</evidence>
<organism evidence="2 3">
    <name type="scientific">Spodoptera exigua</name>
    <name type="common">Beet armyworm</name>
    <name type="synonym">Noctua fulgens</name>
    <dbReference type="NCBI Taxonomy" id="7107"/>
    <lineage>
        <taxon>Eukaryota</taxon>
        <taxon>Metazoa</taxon>
        <taxon>Ecdysozoa</taxon>
        <taxon>Arthropoda</taxon>
        <taxon>Hexapoda</taxon>
        <taxon>Insecta</taxon>
        <taxon>Pterygota</taxon>
        <taxon>Neoptera</taxon>
        <taxon>Endopterygota</taxon>
        <taxon>Lepidoptera</taxon>
        <taxon>Glossata</taxon>
        <taxon>Ditrysia</taxon>
        <taxon>Noctuoidea</taxon>
        <taxon>Noctuidae</taxon>
        <taxon>Amphipyrinae</taxon>
        <taxon>Spodoptera</taxon>
    </lineage>
</organism>
<protein>
    <submittedName>
        <fullName evidence="2">Uncharacterized protein</fullName>
    </submittedName>
</protein>
<gene>
    <name evidence="2" type="ORF">HW555_009562</name>
</gene>
<name>A0A835L1Q1_SPOEX</name>
<dbReference type="Proteomes" id="UP000648187">
    <property type="component" value="Unassembled WGS sequence"/>
</dbReference>
<reference evidence="2" key="1">
    <citation type="submission" date="2020-08" db="EMBL/GenBank/DDBJ databases">
        <title>Spodoptera exigua strain:BAW_Kor-Di-RS1 Genome sequencing and assembly.</title>
        <authorList>
            <person name="Kim J."/>
            <person name="Nam H.Y."/>
            <person name="Kwon M."/>
            <person name="Choi J.H."/>
            <person name="Cho S.R."/>
            <person name="Kim G.-H."/>
        </authorList>
    </citation>
    <scope>NUCLEOTIDE SEQUENCE</scope>
    <source>
        <strain evidence="2">BAW_Kor-Di-RS1</strain>
        <tissue evidence="2">Whole-body</tissue>
    </source>
</reference>
<proteinExistence type="predicted"/>
<feature type="compositionally biased region" description="Polar residues" evidence="1">
    <location>
        <begin position="1"/>
        <end position="11"/>
    </location>
</feature>
<accession>A0A835L1Q1</accession>
<comment type="caution">
    <text evidence="2">The sequence shown here is derived from an EMBL/GenBank/DDBJ whole genome shotgun (WGS) entry which is preliminary data.</text>
</comment>
<dbReference type="EMBL" id="JACKWZ010000216">
    <property type="protein sequence ID" value="KAF9411696.1"/>
    <property type="molecule type" value="Genomic_DNA"/>
</dbReference>
<feature type="region of interest" description="Disordered" evidence="1">
    <location>
        <begin position="1"/>
        <end position="39"/>
    </location>
</feature>